<dbReference type="GO" id="GO:0005886">
    <property type="term" value="C:plasma membrane"/>
    <property type="evidence" value="ECO:0007669"/>
    <property type="project" value="UniProtKB-SubCell"/>
</dbReference>
<dbReference type="PANTHER" id="PTHR33884:SF7">
    <property type="entry name" value="BSL8023 PROTEIN"/>
    <property type="match status" value="1"/>
</dbReference>
<evidence type="ECO:0000256" key="1">
    <source>
        <dbReference type="ARBA" id="ARBA00004651"/>
    </source>
</evidence>
<protein>
    <recommendedName>
        <fullName evidence="10">Transglycosylase associated protein</fullName>
    </recommendedName>
</protein>
<dbReference type="Pfam" id="PF04226">
    <property type="entry name" value="Transgly_assoc"/>
    <property type="match status" value="1"/>
</dbReference>
<evidence type="ECO:0000313" key="9">
    <source>
        <dbReference type="Proteomes" id="UP000190837"/>
    </source>
</evidence>
<comment type="subcellular location">
    <subcellularLocation>
        <location evidence="1">Cell membrane</location>
        <topology evidence="1">Multi-pass membrane protein</topology>
    </subcellularLocation>
</comment>
<dbReference type="AlphaFoldDB" id="A0A1C3H240"/>
<feature type="transmembrane region" description="Helical" evidence="7">
    <location>
        <begin position="65"/>
        <end position="85"/>
    </location>
</feature>
<evidence type="ECO:0000256" key="3">
    <source>
        <dbReference type="ARBA" id="ARBA00022475"/>
    </source>
</evidence>
<name>A0A1C3H240_9GAMM</name>
<accession>A0A1C3H240</accession>
<gene>
    <name evidence="8" type="ORF">CHUV0807_0252</name>
</gene>
<dbReference type="InterPro" id="IPR007341">
    <property type="entry name" value="Transgly_assoc"/>
</dbReference>
<keyword evidence="4 7" id="KW-0812">Transmembrane</keyword>
<evidence type="ECO:0008006" key="10">
    <source>
        <dbReference type="Google" id="ProtNLM"/>
    </source>
</evidence>
<evidence type="ECO:0000256" key="5">
    <source>
        <dbReference type="ARBA" id="ARBA00022989"/>
    </source>
</evidence>
<keyword evidence="5 7" id="KW-1133">Transmembrane helix</keyword>
<reference evidence="9" key="1">
    <citation type="submission" date="2016-04" db="EMBL/GenBank/DDBJ databases">
        <authorList>
            <person name="Tagini F."/>
        </authorList>
    </citation>
    <scope>NUCLEOTIDE SEQUENCE [LARGE SCALE GENOMIC DNA]</scope>
    <source>
        <strain evidence="9">CHUV0807</strain>
    </source>
</reference>
<comment type="similarity">
    <text evidence="2">Belongs to the UPF0410 family.</text>
</comment>
<evidence type="ECO:0000256" key="6">
    <source>
        <dbReference type="ARBA" id="ARBA00023136"/>
    </source>
</evidence>
<evidence type="ECO:0000256" key="7">
    <source>
        <dbReference type="SAM" id="Phobius"/>
    </source>
</evidence>
<evidence type="ECO:0000313" key="8">
    <source>
        <dbReference type="EMBL" id="SAM57276.1"/>
    </source>
</evidence>
<dbReference type="GeneID" id="84789165"/>
<dbReference type="PANTHER" id="PTHR33884">
    <property type="entry name" value="UPF0410 PROTEIN YMGE"/>
    <property type="match status" value="1"/>
</dbReference>
<evidence type="ECO:0000256" key="2">
    <source>
        <dbReference type="ARBA" id="ARBA00011006"/>
    </source>
</evidence>
<dbReference type="RefSeq" id="WP_004139009.1">
    <property type="nucleotide sequence ID" value="NZ_CALFOW010000131.1"/>
</dbReference>
<feature type="transmembrane region" description="Helical" evidence="7">
    <location>
        <begin position="34"/>
        <end position="53"/>
    </location>
</feature>
<keyword evidence="6 7" id="KW-0472">Membrane</keyword>
<dbReference type="OMA" id="WIMTIVL"/>
<proteinExistence type="inferred from homology"/>
<evidence type="ECO:0000256" key="4">
    <source>
        <dbReference type="ARBA" id="ARBA00022692"/>
    </source>
</evidence>
<feature type="transmembrane region" description="Helical" evidence="7">
    <location>
        <begin position="6"/>
        <end position="27"/>
    </location>
</feature>
<keyword evidence="3" id="KW-1003">Cell membrane</keyword>
<organism evidence="8 9">
    <name type="scientific">Cardiobacterium hominis</name>
    <dbReference type="NCBI Taxonomy" id="2718"/>
    <lineage>
        <taxon>Bacteria</taxon>
        <taxon>Pseudomonadati</taxon>
        <taxon>Pseudomonadota</taxon>
        <taxon>Gammaproteobacteria</taxon>
        <taxon>Cardiobacteriales</taxon>
        <taxon>Cardiobacteriaceae</taxon>
        <taxon>Cardiobacterium</taxon>
    </lineage>
</organism>
<dbReference type="EMBL" id="FKLO01000016">
    <property type="protein sequence ID" value="SAM57276.1"/>
    <property type="molecule type" value="Genomic_DNA"/>
</dbReference>
<sequence length="87" mass="9233">MTIHIGSGLIYTIVIGFLVGLVARFFYPGRDPMGFIFTTLLGIGGAVVAGYIGQALHWYRIGQPAGFIGSVLGAILILLLVNAVARR</sequence>
<dbReference type="Proteomes" id="UP000190837">
    <property type="component" value="Unassembled WGS sequence"/>
</dbReference>